<dbReference type="Proteomes" id="UP001324380">
    <property type="component" value="Chromosome"/>
</dbReference>
<evidence type="ECO:0000313" key="1">
    <source>
        <dbReference type="EMBL" id="WPU97011.1"/>
    </source>
</evidence>
<dbReference type="InterPro" id="IPR027417">
    <property type="entry name" value="P-loop_NTPase"/>
</dbReference>
<proteinExistence type="predicted"/>
<sequence length="315" mass="35902">MSNVLLKDWIPYKLENTAAQIQCSWLNTYAVPFTEPFFDDTINKCKRMNGGGAPFASISGIDVLTDWAAGLAYVEPSAFIFHISRCGSTLVSQLLATSAANIVLSEVPFFDALLRLPYQVPGFNENNSADLLAAAIKFYGQKRTGHERHLFIKTDSWHIFFHKQFRILYPDVPIILIYRSPYEVLASHLKMPGMQAIPGFIEPEIFGFKPGELTYNRPDIYTAQVLERYLNQYHEIIATDNKCLLLNYNEGPMAMIKQIVSFTNTPLNEQGVLTMDERSRYHSKKPNELFSETHQHPKPHFLNNAMALYHSLNSM</sequence>
<name>A0ABZ0TW70_9SPHI</name>
<accession>A0ABZ0TW70</accession>
<dbReference type="SUPFAM" id="SSF52540">
    <property type="entry name" value="P-loop containing nucleoside triphosphate hydrolases"/>
    <property type="match status" value="1"/>
</dbReference>
<reference evidence="1 2" key="1">
    <citation type="submission" date="2023-11" db="EMBL/GenBank/DDBJ databases">
        <title>Analysis of the Genomes of Mucilaginibacter gossypii cycad 4 and M. sabulilitoris SNA2: microbes with the potential for plant growth promotion.</title>
        <authorList>
            <person name="Hirsch A.M."/>
            <person name="Humm E."/>
            <person name="Rubbi M."/>
            <person name="Del Vecchio G."/>
            <person name="Ha S.M."/>
            <person name="Pellegrini M."/>
            <person name="Gunsalus R.P."/>
        </authorList>
    </citation>
    <scope>NUCLEOTIDE SEQUENCE [LARGE SCALE GENOMIC DNA]</scope>
    <source>
        <strain evidence="1 2">SNA2</strain>
    </source>
</reference>
<protein>
    <recommendedName>
        <fullName evidence="3">Sulfotransferase family protein</fullName>
    </recommendedName>
</protein>
<gene>
    <name evidence="1" type="ORF">SNE25_15930</name>
</gene>
<evidence type="ECO:0008006" key="3">
    <source>
        <dbReference type="Google" id="ProtNLM"/>
    </source>
</evidence>
<evidence type="ECO:0000313" key="2">
    <source>
        <dbReference type="Proteomes" id="UP001324380"/>
    </source>
</evidence>
<keyword evidence="2" id="KW-1185">Reference proteome</keyword>
<dbReference type="RefSeq" id="WP_321566097.1">
    <property type="nucleotide sequence ID" value="NZ_CP139558.1"/>
</dbReference>
<dbReference type="EMBL" id="CP139558">
    <property type="protein sequence ID" value="WPU97011.1"/>
    <property type="molecule type" value="Genomic_DNA"/>
</dbReference>
<dbReference type="Gene3D" id="3.40.50.300">
    <property type="entry name" value="P-loop containing nucleotide triphosphate hydrolases"/>
    <property type="match status" value="1"/>
</dbReference>
<organism evidence="1 2">
    <name type="scientific">Mucilaginibacter sabulilitoris</name>
    <dbReference type="NCBI Taxonomy" id="1173583"/>
    <lineage>
        <taxon>Bacteria</taxon>
        <taxon>Pseudomonadati</taxon>
        <taxon>Bacteroidota</taxon>
        <taxon>Sphingobacteriia</taxon>
        <taxon>Sphingobacteriales</taxon>
        <taxon>Sphingobacteriaceae</taxon>
        <taxon>Mucilaginibacter</taxon>
    </lineage>
</organism>